<dbReference type="Proteomes" id="UP001359559">
    <property type="component" value="Unassembled WGS sequence"/>
</dbReference>
<evidence type="ECO:0000313" key="2">
    <source>
        <dbReference type="Proteomes" id="UP001359559"/>
    </source>
</evidence>
<evidence type="ECO:0000313" key="1">
    <source>
        <dbReference type="EMBL" id="KAK7303136.1"/>
    </source>
</evidence>
<sequence length="159" mass="17176">MIPIVPVTIVLSRCTCTLYVTAFMECYLHVGSLLFVHCCVFELALMRGHHLALIMHSMQHVSLVLHVNMIILWDLSYSPSASLADMPVAPYPVDSKIGTLSPSSSSELRLELTSGSSKESVPSRMSSSMGISTWLAGLTLSTGGPVSQSNAQNNCSEFL</sequence>
<proteinExistence type="predicted"/>
<keyword evidence="2" id="KW-1185">Reference proteome</keyword>
<organism evidence="1 2">
    <name type="scientific">Clitoria ternatea</name>
    <name type="common">Butterfly pea</name>
    <dbReference type="NCBI Taxonomy" id="43366"/>
    <lineage>
        <taxon>Eukaryota</taxon>
        <taxon>Viridiplantae</taxon>
        <taxon>Streptophyta</taxon>
        <taxon>Embryophyta</taxon>
        <taxon>Tracheophyta</taxon>
        <taxon>Spermatophyta</taxon>
        <taxon>Magnoliopsida</taxon>
        <taxon>eudicotyledons</taxon>
        <taxon>Gunneridae</taxon>
        <taxon>Pentapetalae</taxon>
        <taxon>rosids</taxon>
        <taxon>fabids</taxon>
        <taxon>Fabales</taxon>
        <taxon>Fabaceae</taxon>
        <taxon>Papilionoideae</taxon>
        <taxon>50 kb inversion clade</taxon>
        <taxon>NPAAA clade</taxon>
        <taxon>indigoferoid/millettioid clade</taxon>
        <taxon>Phaseoleae</taxon>
        <taxon>Clitoria</taxon>
    </lineage>
</organism>
<protein>
    <submittedName>
        <fullName evidence="1">Uncharacterized protein</fullName>
    </submittedName>
</protein>
<dbReference type="EMBL" id="JAYKXN010000003">
    <property type="protein sequence ID" value="KAK7303136.1"/>
    <property type="molecule type" value="Genomic_DNA"/>
</dbReference>
<accession>A0AAN9JS66</accession>
<name>A0AAN9JS66_CLITE</name>
<dbReference type="AlphaFoldDB" id="A0AAN9JS66"/>
<reference evidence="1 2" key="1">
    <citation type="submission" date="2024-01" db="EMBL/GenBank/DDBJ databases">
        <title>The genomes of 5 underutilized Papilionoideae crops provide insights into root nodulation and disease resistance.</title>
        <authorList>
            <person name="Yuan L."/>
        </authorList>
    </citation>
    <scope>NUCLEOTIDE SEQUENCE [LARGE SCALE GENOMIC DNA]</scope>
    <source>
        <strain evidence="1">LY-2023</strain>
        <tissue evidence="1">Leaf</tissue>
    </source>
</reference>
<gene>
    <name evidence="1" type="ORF">RJT34_14037</name>
</gene>
<comment type="caution">
    <text evidence="1">The sequence shown here is derived from an EMBL/GenBank/DDBJ whole genome shotgun (WGS) entry which is preliminary data.</text>
</comment>